<dbReference type="SUPFAM" id="SSF46626">
    <property type="entry name" value="Cytochrome c"/>
    <property type="match status" value="2"/>
</dbReference>
<organism evidence="10 11">
    <name type="scientific">Bordetella bronchialis</name>
    <dbReference type="NCBI Taxonomy" id="463025"/>
    <lineage>
        <taxon>Bacteria</taxon>
        <taxon>Pseudomonadati</taxon>
        <taxon>Pseudomonadota</taxon>
        <taxon>Betaproteobacteria</taxon>
        <taxon>Burkholderiales</taxon>
        <taxon>Alcaligenaceae</taxon>
        <taxon>Bordetella</taxon>
    </lineage>
</organism>
<evidence type="ECO:0000256" key="4">
    <source>
        <dbReference type="ARBA" id="ARBA00022729"/>
    </source>
</evidence>
<evidence type="ECO:0000256" key="5">
    <source>
        <dbReference type="ARBA" id="ARBA00023002"/>
    </source>
</evidence>
<dbReference type="Proteomes" id="UP000091897">
    <property type="component" value="Chromosome"/>
</dbReference>
<dbReference type="InterPro" id="IPR004852">
    <property type="entry name" value="Di-haem_cyt_c_peroxidsae"/>
</dbReference>
<keyword evidence="10" id="KW-0575">Peroxidase</keyword>
<evidence type="ECO:0000256" key="8">
    <source>
        <dbReference type="SAM" id="SignalP"/>
    </source>
</evidence>
<sequence>MRKRSMAGVGLLAMAMAAGLAIAARDEQRGPVLSVAAAAVPVAAGQDATAGDATPGDVWHNPVIRQKPLSLAAQAGQKLFFDRDISGSRKVACATCHDPRFAYGPPNDLAAQLGGVAMTQHGVRAVPSLRYKDKTPPYSDLLDNPDAISVPGPGGGLDWDGRAADHAEQARGPLLDPVEMANASAAEVVAKVRVAGYAPLLRQAFGEHVFDDTATAFHAVTAALQAFQLEDISFRPYNSKFDMYTSNKKGGELTLAELRGLRVFADPNTGNCASCHYQGAGFRGSSALFTDFSYEAIGVPRNDLHATAPQANRNDIPANDKDPGRFDMGLCGPERPDHALAEDGKPSRFCGMFKAPTLRNVAVRQAFFHNGVIHTLEQAIRFYNTRDTNPELWYPTVGGKVLKPGDPGYDPGYPAYGLITTQYAKGTGTVQKYNDLPRQYWGNIDTQMPLDGRPAGSRPPMSEQDVHDLICFLNTLTDDYRPNAPPTPAQKACVG</sequence>
<proteinExistence type="predicted"/>
<dbReference type="PANTHER" id="PTHR30600">
    <property type="entry name" value="CYTOCHROME C PEROXIDASE-RELATED"/>
    <property type="match status" value="1"/>
</dbReference>
<feature type="signal peptide" evidence="8">
    <location>
        <begin position="1"/>
        <end position="23"/>
    </location>
</feature>
<protein>
    <submittedName>
        <fullName evidence="10">Cytochrome-c peroxidase</fullName>
    </submittedName>
</protein>
<dbReference type="GO" id="GO:0004601">
    <property type="term" value="F:peroxidase activity"/>
    <property type="evidence" value="ECO:0007669"/>
    <property type="project" value="UniProtKB-KW"/>
</dbReference>
<dbReference type="Gene3D" id="1.10.760.10">
    <property type="entry name" value="Cytochrome c-like domain"/>
    <property type="match status" value="2"/>
</dbReference>
<feature type="chain" id="PRO_5047319736" evidence="8">
    <location>
        <begin position="24"/>
        <end position="495"/>
    </location>
</feature>
<comment type="subcellular location">
    <subcellularLocation>
        <location evidence="1">Cell envelope</location>
    </subcellularLocation>
</comment>
<evidence type="ECO:0000313" key="11">
    <source>
        <dbReference type="Proteomes" id="UP000091897"/>
    </source>
</evidence>
<feature type="domain" description="Cytochrome c" evidence="9">
    <location>
        <begin position="255"/>
        <end position="477"/>
    </location>
</feature>
<feature type="domain" description="Cytochrome c" evidence="9">
    <location>
        <begin position="71"/>
        <end position="179"/>
    </location>
</feature>
<accession>A0ABN4QXV1</accession>
<evidence type="ECO:0000256" key="1">
    <source>
        <dbReference type="ARBA" id="ARBA00004196"/>
    </source>
</evidence>
<gene>
    <name evidence="10" type="ORF">BAU06_05650</name>
</gene>
<reference evidence="10 11" key="1">
    <citation type="submission" date="2016-06" db="EMBL/GenBank/DDBJ databases">
        <title>Complete genome sequences of Bordetella bronchialis and Bordetella flabilis.</title>
        <authorList>
            <person name="LiPuma J.J."/>
            <person name="Spilker T."/>
        </authorList>
    </citation>
    <scope>NUCLEOTIDE SEQUENCE [LARGE SCALE GENOMIC DNA]</scope>
    <source>
        <strain evidence="10 11">AU3182</strain>
    </source>
</reference>
<keyword evidence="11" id="KW-1185">Reference proteome</keyword>
<dbReference type="PROSITE" id="PS51007">
    <property type="entry name" value="CYTC"/>
    <property type="match status" value="2"/>
</dbReference>
<evidence type="ECO:0000313" key="10">
    <source>
        <dbReference type="EMBL" id="ANN65847.1"/>
    </source>
</evidence>
<keyword evidence="5" id="KW-0560">Oxidoreductase</keyword>
<evidence type="ECO:0000256" key="3">
    <source>
        <dbReference type="ARBA" id="ARBA00022723"/>
    </source>
</evidence>
<dbReference type="PANTHER" id="PTHR30600:SF10">
    <property type="entry name" value="BLL6722 PROTEIN"/>
    <property type="match status" value="1"/>
</dbReference>
<keyword evidence="3 7" id="KW-0479">Metal-binding</keyword>
<keyword evidence="6 7" id="KW-0408">Iron</keyword>
<keyword evidence="2 7" id="KW-0349">Heme</keyword>
<name>A0ABN4QXV1_9BORD</name>
<evidence type="ECO:0000256" key="7">
    <source>
        <dbReference type="PROSITE-ProRule" id="PRU00433"/>
    </source>
</evidence>
<dbReference type="InterPro" id="IPR051395">
    <property type="entry name" value="Cytochrome_c_Peroxidase/MauG"/>
</dbReference>
<evidence type="ECO:0000256" key="2">
    <source>
        <dbReference type="ARBA" id="ARBA00022617"/>
    </source>
</evidence>
<dbReference type="RefSeq" id="WP_066345382.1">
    <property type="nucleotide sequence ID" value="NZ_CBCSFJ010000003.1"/>
</dbReference>
<dbReference type="InterPro" id="IPR009056">
    <property type="entry name" value="Cyt_c-like_dom"/>
</dbReference>
<dbReference type="Pfam" id="PF03150">
    <property type="entry name" value="CCP_MauG"/>
    <property type="match status" value="1"/>
</dbReference>
<keyword evidence="4 8" id="KW-0732">Signal</keyword>
<evidence type="ECO:0000259" key="9">
    <source>
        <dbReference type="PROSITE" id="PS51007"/>
    </source>
</evidence>
<dbReference type="InterPro" id="IPR036909">
    <property type="entry name" value="Cyt_c-like_dom_sf"/>
</dbReference>
<dbReference type="EMBL" id="CP016170">
    <property type="protein sequence ID" value="ANN65847.1"/>
    <property type="molecule type" value="Genomic_DNA"/>
</dbReference>
<evidence type="ECO:0000256" key="6">
    <source>
        <dbReference type="ARBA" id="ARBA00023004"/>
    </source>
</evidence>